<evidence type="ECO:0000313" key="2">
    <source>
        <dbReference type="Proteomes" id="UP001569428"/>
    </source>
</evidence>
<accession>A0ABV4NTD8</accession>
<evidence type="ECO:0000313" key="1">
    <source>
        <dbReference type="EMBL" id="MFA0809363.1"/>
    </source>
</evidence>
<protein>
    <submittedName>
        <fullName evidence="1">Uncharacterized protein</fullName>
    </submittedName>
</protein>
<comment type="caution">
    <text evidence="1">The sequence shown here is derived from an EMBL/GenBank/DDBJ whole genome shotgun (WGS) entry which is preliminary data.</text>
</comment>
<dbReference type="Proteomes" id="UP001569428">
    <property type="component" value="Unassembled WGS sequence"/>
</dbReference>
<keyword evidence="2" id="KW-1185">Reference proteome</keyword>
<organism evidence="1 2">
    <name type="scientific">Microbulbifer epialgicus</name>
    <dbReference type="NCBI Taxonomy" id="393907"/>
    <lineage>
        <taxon>Bacteria</taxon>
        <taxon>Pseudomonadati</taxon>
        <taxon>Pseudomonadota</taxon>
        <taxon>Gammaproteobacteria</taxon>
        <taxon>Cellvibrionales</taxon>
        <taxon>Microbulbiferaceae</taxon>
        <taxon>Microbulbifer</taxon>
    </lineage>
</organism>
<proteinExistence type="predicted"/>
<sequence>MFIGMKSQTNIENVENCIECGMAANIDPWLHEERYKHPPVVLRDGQRLVHDGTGVFVSEDIKRTD</sequence>
<dbReference type="EMBL" id="JBGMEK010000001">
    <property type="protein sequence ID" value="MFA0809363.1"/>
    <property type="molecule type" value="Genomic_DNA"/>
</dbReference>
<gene>
    <name evidence="1" type="ORF">ACCI49_00405</name>
</gene>
<dbReference type="RefSeq" id="WP_371836984.1">
    <property type="nucleotide sequence ID" value="NZ_JBGMEK010000001.1"/>
</dbReference>
<reference evidence="1 2" key="1">
    <citation type="submission" date="2024-08" db="EMBL/GenBank/DDBJ databases">
        <authorList>
            <person name="Ishaq N."/>
        </authorList>
    </citation>
    <scope>NUCLEOTIDE SEQUENCE [LARGE SCALE GENOMIC DNA]</scope>
    <source>
        <strain evidence="1 2">DSM 18651</strain>
    </source>
</reference>
<name>A0ABV4NTD8_9GAMM</name>